<evidence type="ECO:0000313" key="4">
    <source>
        <dbReference type="Proteomes" id="UP000185728"/>
    </source>
</evidence>
<dbReference type="PANTHER" id="PTHR43751:SF3">
    <property type="entry name" value="SULFATASE N-TERMINAL DOMAIN-CONTAINING PROTEIN"/>
    <property type="match status" value="1"/>
</dbReference>
<dbReference type="Gene3D" id="3.30.1120.10">
    <property type="match status" value="1"/>
</dbReference>
<feature type="domain" description="Sulfatase N-terminal" evidence="2">
    <location>
        <begin position="33"/>
        <end position="367"/>
    </location>
</feature>
<organism evidence="3 4">
    <name type="scientific">Zobellia uliginosa</name>
    <dbReference type="NCBI Taxonomy" id="143224"/>
    <lineage>
        <taxon>Bacteria</taxon>
        <taxon>Pseudomonadati</taxon>
        <taxon>Bacteroidota</taxon>
        <taxon>Flavobacteriia</taxon>
        <taxon>Flavobacteriales</taxon>
        <taxon>Flavobacteriaceae</taxon>
        <taxon>Zobellia</taxon>
    </lineage>
</organism>
<sequence length="463" mass="52038">MKKRTLLYVAFIALLCSCENTGSAYERAKGAKPNIIFILADDLGYGDLGCYGQKTILTPHIDRMASEGLRFTQHYAGATVCAPSRNSLMTGQHMGHTTIKSMEKPIKDNDLTVAEVLKGAGYRTGVIGKWGLGNVGTSGYANAQGFDYSFGYYDQIRAHNYYPDYLMENGEKFPLKNEVVYVTDSTNYAVGIGNAAVKKKEYSNDLFTQKALDYIKNDTKEPFFLYLAYTIPHANNESFLINEHGMEVPDFGIYDKEPWPSEKKAGASMITRLDSYVGQILDLLKENNLDENTLVIFTSDNGPHQEGGWRLDYFDSNGPLRGMKRDLYEGGIRVPFIARWPGKIKKGETDQVVSFWDFLPTACELSGQDQPISTDGISYLPTLLGDNEQQEQHSFLYWEFKTSISRHAVRSGDYKLVTIKDPKIDSTSIELYNLADDISEKRNIADQNPAMVSDLEAIINRFR</sequence>
<dbReference type="EMBL" id="FTOB01000011">
    <property type="protein sequence ID" value="SIT11450.1"/>
    <property type="molecule type" value="Genomic_DNA"/>
</dbReference>
<dbReference type="CDD" id="cd16145">
    <property type="entry name" value="ARS_like"/>
    <property type="match status" value="1"/>
</dbReference>
<dbReference type="Pfam" id="PF00884">
    <property type="entry name" value="Sulfatase"/>
    <property type="match status" value="1"/>
</dbReference>
<dbReference type="Proteomes" id="UP000185728">
    <property type="component" value="Unassembled WGS sequence"/>
</dbReference>
<dbReference type="RefSeq" id="WP_076457071.1">
    <property type="nucleotide sequence ID" value="NZ_FTOB01000011.1"/>
</dbReference>
<proteinExistence type="predicted"/>
<comment type="caution">
    <text evidence="3">The sequence shown here is derived from an EMBL/GenBank/DDBJ whole genome shotgun (WGS) entry which is preliminary data.</text>
</comment>
<evidence type="ECO:0000259" key="2">
    <source>
        <dbReference type="Pfam" id="PF00884"/>
    </source>
</evidence>
<dbReference type="InterPro" id="IPR052701">
    <property type="entry name" value="GAG_Ulvan_Degrading_Sulfatases"/>
</dbReference>
<gene>
    <name evidence="3" type="ORF">SAMN05421766_1116</name>
</gene>
<keyword evidence="1" id="KW-0732">Signal</keyword>
<evidence type="ECO:0000256" key="1">
    <source>
        <dbReference type="SAM" id="SignalP"/>
    </source>
</evidence>
<dbReference type="InterPro" id="IPR017850">
    <property type="entry name" value="Alkaline_phosphatase_core_sf"/>
</dbReference>
<dbReference type="PANTHER" id="PTHR43751">
    <property type="entry name" value="SULFATASE"/>
    <property type="match status" value="1"/>
</dbReference>
<accession>A0ABY1L1M6</accession>
<dbReference type="PROSITE" id="PS51257">
    <property type="entry name" value="PROKAR_LIPOPROTEIN"/>
    <property type="match status" value="1"/>
</dbReference>
<protein>
    <submittedName>
        <fullName evidence="3">Uncharacterized sulfatase</fullName>
    </submittedName>
</protein>
<dbReference type="InterPro" id="IPR000917">
    <property type="entry name" value="Sulfatase_N"/>
</dbReference>
<dbReference type="SUPFAM" id="SSF53649">
    <property type="entry name" value="Alkaline phosphatase-like"/>
    <property type="match status" value="1"/>
</dbReference>
<dbReference type="Gene3D" id="3.40.720.10">
    <property type="entry name" value="Alkaline Phosphatase, subunit A"/>
    <property type="match status" value="1"/>
</dbReference>
<feature type="signal peptide" evidence="1">
    <location>
        <begin position="1"/>
        <end position="24"/>
    </location>
</feature>
<evidence type="ECO:0000313" key="3">
    <source>
        <dbReference type="EMBL" id="SIT11450.1"/>
    </source>
</evidence>
<name>A0ABY1L1M6_9FLAO</name>
<reference evidence="3 4" key="1">
    <citation type="submission" date="2017-01" db="EMBL/GenBank/DDBJ databases">
        <authorList>
            <person name="Varghese N."/>
            <person name="Submissions S."/>
        </authorList>
    </citation>
    <scope>NUCLEOTIDE SEQUENCE [LARGE SCALE GENOMIC DNA]</scope>
    <source>
        <strain evidence="3 4">DSM 2061</strain>
    </source>
</reference>
<feature type="chain" id="PRO_5045345351" evidence="1">
    <location>
        <begin position="25"/>
        <end position="463"/>
    </location>
</feature>
<keyword evidence="4" id="KW-1185">Reference proteome</keyword>